<dbReference type="InterPro" id="IPR036390">
    <property type="entry name" value="WH_DNA-bd_sf"/>
</dbReference>
<dbReference type="PRINTS" id="PR00778">
    <property type="entry name" value="HTHARSR"/>
</dbReference>
<dbReference type="Proteomes" id="UP000198925">
    <property type="component" value="Unassembled WGS sequence"/>
</dbReference>
<dbReference type="Pfam" id="PF01022">
    <property type="entry name" value="HTH_5"/>
    <property type="match status" value="1"/>
</dbReference>
<sequence>MNAPACDPEIVAEFLRALAHPMRLRILCRLLEGELSVAGFESELGLKQPNLSQQLAALREAGLVATRRESKSIVYSLADARVAEVLEALRVAFPAGAPEVSIPCHPAQPAPLAVTTAPPRPAKHQPSGEAGVFAIAGWEMPPPRGRRG</sequence>
<evidence type="ECO:0000313" key="5">
    <source>
        <dbReference type="EMBL" id="SDE49273.1"/>
    </source>
</evidence>
<dbReference type="InterPro" id="IPR051011">
    <property type="entry name" value="Metal_resp_trans_reg"/>
</dbReference>
<dbReference type="Gene3D" id="1.10.10.10">
    <property type="entry name" value="Winged helix-like DNA-binding domain superfamily/Winged helix DNA-binding domain"/>
    <property type="match status" value="1"/>
</dbReference>
<keyword evidence="2" id="KW-0238">DNA-binding</keyword>
<dbReference type="SUPFAM" id="SSF46785">
    <property type="entry name" value="Winged helix' DNA-binding domain"/>
    <property type="match status" value="1"/>
</dbReference>
<dbReference type="NCBIfam" id="NF033788">
    <property type="entry name" value="HTH_metalloreg"/>
    <property type="match status" value="1"/>
</dbReference>
<dbReference type="GO" id="GO:0003677">
    <property type="term" value="F:DNA binding"/>
    <property type="evidence" value="ECO:0007669"/>
    <property type="project" value="UniProtKB-KW"/>
</dbReference>
<dbReference type="AlphaFoldDB" id="A0A1G7DCM3"/>
<dbReference type="SMART" id="SM00418">
    <property type="entry name" value="HTH_ARSR"/>
    <property type="match status" value="1"/>
</dbReference>
<organism evidence="5 6">
    <name type="scientific">Belnapia rosea</name>
    <dbReference type="NCBI Taxonomy" id="938405"/>
    <lineage>
        <taxon>Bacteria</taxon>
        <taxon>Pseudomonadati</taxon>
        <taxon>Pseudomonadota</taxon>
        <taxon>Alphaproteobacteria</taxon>
        <taxon>Acetobacterales</taxon>
        <taxon>Roseomonadaceae</taxon>
        <taxon>Belnapia</taxon>
    </lineage>
</organism>
<dbReference type="EMBL" id="FMZX01000043">
    <property type="protein sequence ID" value="SDE49273.1"/>
    <property type="molecule type" value="Genomic_DNA"/>
</dbReference>
<dbReference type="PANTHER" id="PTHR43132:SF2">
    <property type="entry name" value="ARSENICAL RESISTANCE OPERON REPRESSOR ARSR-RELATED"/>
    <property type="match status" value="1"/>
</dbReference>
<name>A0A1G7DCM3_9PROT</name>
<proteinExistence type="predicted"/>
<dbReference type="InterPro" id="IPR036388">
    <property type="entry name" value="WH-like_DNA-bd_sf"/>
</dbReference>
<dbReference type="PANTHER" id="PTHR43132">
    <property type="entry name" value="ARSENICAL RESISTANCE OPERON REPRESSOR ARSR-RELATED"/>
    <property type="match status" value="1"/>
</dbReference>
<dbReference type="PROSITE" id="PS50987">
    <property type="entry name" value="HTH_ARSR_2"/>
    <property type="match status" value="1"/>
</dbReference>
<evidence type="ECO:0000259" key="4">
    <source>
        <dbReference type="PROSITE" id="PS50987"/>
    </source>
</evidence>
<dbReference type="STRING" id="938405.SAMN02927895_05374"/>
<dbReference type="InterPro" id="IPR001845">
    <property type="entry name" value="HTH_ArsR_DNA-bd_dom"/>
</dbReference>
<dbReference type="InterPro" id="IPR011991">
    <property type="entry name" value="ArsR-like_HTH"/>
</dbReference>
<accession>A0A1G7DCM3</accession>
<dbReference type="RefSeq" id="WP_090665260.1">
    <property type="nucleotide sequence ID" value="NZ_FMZX01000043.1"/>
</dbReference>
<protein>
    <submittedName>
        <fullName evidence="5">Transcriptional regulator, ArsR family</fullName>
    </submittedName>
</protein>
<keyword evidence="3" id="KW-0804">Transcription</keyword>
<evidence type="ECO:0000313" key="6">
    <source>
        <dbReference type="Proteomes" id="UP000198925"/>
    </source>
</evidence>
<feature type="domain" description="HTH arsR-type" evidence="4">
    <location>
        <begin position="3"/>
        <end position="97"/>
    </location>
</feature>
<gene>
    <name evidence="5" type="ORF">SAMN04487779_104312</name>
</gene>
<evidence type="ECO:0000256" key="3">
    <source>
        <dbReference type="ARBA" id="ARBA00023163"/>
    </source>
</evidence>
<dbReference type="CDD" id="cd00090">
    <property type="entry name" value="HTH_ARSR"/>
    <property type="match status" value="1"/>
</dbReference>
<keyword evidence="6" id="KW-1185">Reference proteome</keyword>
<evidence type="ECO:0000256" key="2">
    <source>
        <dbReference type="ARBA" id="ARBA00023125"/>
    </source>
</evidence>
<keyword evidence="1" id="KW-0805">Transcription regulation</keyword>
<reference evidence="5 6" key="1">
    <citation type="submission" date="2016-10" db="EMBL/GenBank/DDBJ databases">
        <authorList>
            <person name="de Groot N.N."/>
        </authorList>
    </citation>
    <scope>NUCLEOTIDE SEQUENCE [LARGE SCALE GENOMIC DNA]</scope>
    <source>
        <strain evidence="5 6">CPCC 100156</strain>
    </source>
</reference>
<dbReference type="GO" id="GO:0003700">
    <property type="term" value="F:DNA-binding transcription factor activity"/>
    <property type="evidence" value="ECO:0007669"/>
    <property type="project" value="InterPro"/>
</dbReference>
<evidence type="ECO:0000256" key="1">
    <source>
        <dbReference type="ARBA" id="ARBA00023015"/>
    </source>
</evidence>